<dbReference type="Proteomes" id="UP001155241">
    <property type="component" value="Unassembled WGS sequence"/>
</dbReference>
<name>A0A9X2F6M7_9BACT</name>
<feature type="region of interest" description="Disordered" evidence="1">
    <location>
        <begin position="83"/>
        <end position="105"/>
    </location>
</feature>
<dbReference type="EMBL" id="JAMXLR010000009">
    <property type="protein sequence ID" value="MCO6042759.1"/>
    <property type="molecule type" value="Genomic_DNA"/>
</dbReference>
<dbReference type="AlphaFoldDB" id="A0A9X2F6M7"/>
<proteinExistence type="predicted"/>
<reference evidence="2" key="1">
    <citation type="submission" date="2022-06" db="EMBL/GenBank/DDBJ databases">
        <title>Aeoliella straminimaris, a novel planctomycete from sediments.</title>
        <authorList>
            <person name="Vitorino I.R."/>
            <person name="Lage O.M."/>
        </authorList>
    </citation>
    <scope>NUCLEOTIDE SEQUENCE</scope>
    <source>
        <strain evidence="2">ICT_H6.2</strain>
    </source>
</reference>
<sequence length="176" mass="19825">MNIFNPQLKTTISRQTVLHIWNLVEDLGQVHEAHYENLAEAGEPTGDLLYWSILAVEEWLETLPIEAPGAAIHRSLERKSKVYPFPEGGRSPRSTTAVEEPSPQGTQQVYRVVASSFFRYAIYVEADSEDEALDIGSGVDTDHWDLEHDDWEVEYAEAAAEARPEQMLAPGAYKPR</sequence>
<keyword evidence="3" id="KW-1185">Reference proteome</keyword>
<dbReference type="RefSeq" id="WP_252850859.1">
    <property type="nucleotide sequence ID" value="NZ_JAMXLR010000009.1"/>
</dbReference>
<evidence type="ECO:0000313" key="2">
    <source>
        <dbReference type="EMBL" id="MCO6042759.1"/>
    </source>
</evidence>
<gene>
    <name evidence="2" type="ORF">NG895_02455</name>
</gene>
<organism evidence="2 3">
    <name type="scientific">Aeoliella straminimaris</name>
    <dbReference type="NCBI Taxonomy" id="2954799"/>
    <lineage>
        <taxon>Bacteria</taxon>
        <taxon>Pseudomonadati</taxon>
        <taxon>Planctomycetota</taxon>
        <taxon>Planctomycetia</taxon>
        <taxon>Pirellulales</taxon>
        <taxon>Lacipirellulaceae</taxon>
        <taxon>Aeoliella</taxon>
    </lineage>
</organism>
<accession>A0A9X2F6M7</accession>
<comment type="caution">
    <text evidence="2">The sequence shown here is derived from an EMBL/GenBank/DDBJ whole genome shotgun (WGS) entry which is preliminary data.</text>
</comment>
<evidence type="ECO:0000313" key="3">
    <source>
        <dbReference type="Proteomes" id="UP001155241"/>
    </source>
</evidence>
<feature type="compositionally biased region" description="Polar residues" evidence="1">
    <location>
        <begin position="92"/>
        <end position="105"/>
    </location>
</feature>
<protein>
    <submittedName>
        <fullName evidence="2">Uncharacterized protein</fullName>
    </submittedName>
</protein>
<evidence type="ECO:0000256" key="1">
    <source>
        <dbReference type="SAM" id="MobiDB-lite"/>
    </source>
</evidence>